<dbReference type="Gene3D" id="3.40.630.30">
    <property type="match status" value="1"/>
</dbReference>
<gene>
    <name evidence="5" type="primary">elaA</name>
    <name evidence="4" type="ORF">Ga0058931_1234</name>
    <name evidence="5" type="ORF">HLUCCA05_10870</name>
</gene>
<dbReference type="EMBL" id="FBYC01000004">
    <property type="protein sequence ID" value="CUX80613.1"/>
    <property type="molecule type" value="Genomic_DNA"/>
</dbReference>
<dbReference type="OrthoDB" id="9796171at2"/>
<feature type="domain" description="N-acetyltransferase" evidence="3">
    <location>
        <begin position="1"/>
        <end position="140"/>
    </location>
</feature>
<comment type="caution">
    <text evidence="5">The sequence shown here is derived from an EMBL/GenBank/DDBJ whole genome shotgun (WGS) entry which is preliminary data.</text>
</comment>
<dbReference type="RefSeq" id="WP_082700123.1">
    <property type="nucleotide sequence ID" value="NZ_FBYC01000004.1"/>
</dbReference>
<organism evidence="5 6">
    <name type="scientific">Roseibaca calidilacus</name>
    <dbReference type="NCBI Taxonomy" id="1666912"/>
    <lineage>
        <taxon>Bacteria</taxon>
        <taxon>Pseudomonadati</taxon>
        <taxon>Pseudomonadota</taxon>
        <taxon>Alphaproteobacteria</taxon>
        <taxon>Rhodobacterales</taxon>
        <taxon>Paracoccaceae</taxon>
        <taxon>Roseinatronobacter</taxon>
    </lineage>
</organism>
<dbReference type="PATRIC" id="fig|1666912.4.peg.2360"/>
<reference evidence="5 6" key="1">
    <citation type="submission" date="2015-09" db="EMBL/GenBank/DDBJ databases">
        <title>Identification and resolution of microdiversity through metagenomic sequencing of parallel consortia.</title>
        <authorList>
            <person name="Nelson W.C."/>
            <person name="Romine M.F."/>
            <person name="Lindemann S.R."/>
        </authorList>
    </citation>
    <scope>NUCLEOTIDE SEQUENCE [LARGE SCALE GENOMIC DNA]</scope>
    <source>
        <strain evidence="5">HL-91</strain>
    </source>
</reference>
<name>A0A0P7W8I4_9RHOB</name>
<keyword evidence="1" id="KW-0808">Transferase</keyword>
<reference evidence="4 7" key="2">
    <citation type="submission" date="2016-01" db="EMBL/GenBank/DDBJ databases">
        <authorList>
            <person name="Varghese N."/>
        </authorList>
    </citation>
    <scope>NUCLEOTIDE SEQUENCE [LARGE SCALE GENOMIC DNA]</scope>
    <source>
        <strain evidence="4 7">HL-91</strain>
    </source>
</reference>
<evidence type="ECO:0000259" key="3">
    <source>
        <dbReference type="PROSITE" id="PS51186"/>
    </source>
</evidence>
<dbReference type="STRING" id="1666912.Ga0058931_1234"/>
<keyword evidence="2" id="KW-0012">Acyltransferase</keyword>
<evidence type="ECO:0000313" key="7">
    <source>
        <dbReference type="Proteomes" id="UP000182045"/>
    </source>
</evidence>
<dbReference type="PANTHER" id="PTHR43877">
    <property type="entry name" value="AMINOALKYLPHOSPHONATE N-ACETYLTRANSFERASE-RELATED-RELATED"/>
    <property type="match status" value="1"/>
</dbReference>
<keyword evidence="7" id="KW-1185">Reference proteome</keyword>
<dbReference type="Proteomes" id="UP000182045">
    <property type="component" value="Unassembled WGS sequence"/>
</dbReference>
<dbReference type="InterPro" id="IPR050832">
    <property type="entry name" value="Bact_Acetyltransf"/>
</dbReference>
<dbReference type="Pfam" id="PF13673">
    <property type="entry name" value="Acetyltransf_10"/>
    <property type="match status" value="1"/>
</dbReference>
<proteinExistence type="predicted"/>
<sequence>MLTIGLTDDLAACHALRRVVFIDEQNVDEALEVDGMDDGALHLLARLDGTPVGCARILIAGDTAKIGRVCVLREQRGKGIGQALMCAVVEVLRARVDIRRAKLGAQLHALGFYAGLGFVATGPDYMEAGIAHRDMVLDLLA</sequence>
<dbReference type="GO" id="GO:0016747">
    <property type="term" value="F:acyltransferase activity, transferring groups other than amino-acyl groups"/>
    <property type="evidence" value="ECO:0007669"/>
    <property type="project" value="InterPro"/>
</dbReference>
<evidence type="ECO:0000313" key="5">
    <source>
        <dbReference type="EMBL" id="KPP93468.1"/>
    </source>
</evidence>
<accession>A0A0P7W8I4</accession>
<dbReference type="PROSITE" id="PS51186">
    <property type="entry name" value="GNAT"/>
    <property type="match status" value="1"/>
</dbReference>
<evidence type="ECO:0000256" key="2">
    <source>
        <dbReference type="ARBA" id="ARBA00023315"/>
    </source>
</evidence>
<dbReference type="EMBL" id="LJSG01000008">
    <property type="protein sequence ID" value="KPP93468.1"/>
    <property type="molecule type" value="Genomic_DNA"/>
</dbReference>
<dbReference type="InterPro" id="IPR000182">
    <property type="entry name" value="GNAT_dom"/>
</dbReference>
<evidence type="ECO:0000313" key="6">
    <source>
        <dbReference type="Proteomes" id="UP000050413"/>
    </source>
</evidence>
<dbReference type="AlphaFoldDB" id="A0A0P7W8I4"/>
<dbReference type="Proteomes" id="UP000050413">
    <property type="component" value="Unassembled WGS sequence"/>
</dbReference>
<protein>
    <submittedName>
        <fullName evidence="5">ElaA protein</fullName>
    </submittedName>
</protein>
<dbReference type="SUPFAM" id="SSF55729">
    <property type="entry name" value="Acyl-CoA N-acyltransferases (Nat)"/>
    <property type="match status" value="1"/>
</dbReference>
<evidence type="ECO:0000313" key="4">
    <source>
        <dbReference type="EMBL" id="CUX80613.1"/>
    </source>
</evidence>
<evidence type="ECO:0000256" key="1">
    <source>
        <dbReference type="ARBA" id="ARBA00022679"/>
    </source>
</evidence>
<dbReference type="InterPro" id="IPR016181">
    <property type="entry name" value="Acyl_CoA_acyltransferase"/>
</dbReference>
<dbReference type="CDD" id="cd04301">
    <property type="entry name" value="NAT_SF"/>
    <property type="match status" value="1"/>
</dbReference>